<evidence type="ECO:0000313" key="1">
    <source>
        <dbReference type="EMBL" id="MBW79464.1"/>
    </source>
</evidence>
<reference evidence="1" key="1">
    <citation type="submission" date="2018-01" db="EMBL/GenBank/DDBJ databases">
        <title>An insight into the sialome of Amazonian anophelines.</title>
        <authorList>
            <person name="Ribeiro J.M."/>
            <person name="Scarpassa V."/>
            <person name="Calvo E."/>
        </authorList>
    </citation>
    <scope>NUCLEOTIDE SEQUENCE</scope>
</reference>
<proteinExistence type="predicted"/>
<accession>A0A2M4DPH8</accession>
<name>A0A2M4DPH8_ANODA</name>
<protein>
    <submittedName>
        <fullName evidence="1">Putative secreted protein</fullName>
    </submittedName>
</protein>
<dbReference type="EMBL" id="GGFL01015286">
    <property type="protein sequence ID" value="MBW79464.1"/>
    <property type="molecule type" value="Transcribed_RNA"/>
</dbReference>
<dbReference type="AlphaFoldDB" id="A0A2M4DPH8"/>
<sequence>MMLLLSIHFPAFFHCTPASLERMENRSAHQRRRILPRIAARPLPTAKKLICRLLFEVGLRLLLYTSITTKVVVH</sequence>
<organism evidence="1">
    <name type="scientific">Anopheles darlingi</name>
    <name type="common">Mosquito</name>
    <dbReference type="NCBI Taxonomy" id="43151"/>
    <lineage>
        <taxon>Eukaryota</taxon>
        <taxon>Metazoa</taxon>
        <taxon>Ecdysozoa</taxon>
        <taxon>Arthropoda</taxon>
        <taxon>Hexapoda</taxon>
        <taxon>Insecta</taxon>
        <taxon>Pterygota</taxon>
        <taxon>Neoptera</taxon>
        <taxon>Endopterygota</taxon>
        <taxon>Diptera</taxon>
        <taxon>Nematocera</taxon>
        <taxon>Culicoidea</taxon>
        <taxon>Culicidae</taxon>
        <taxon>Anophelinae</taxon>
        <taxon>Anopheles</taxon>
    </lineage>
</organism>